<reference evidence="2" key="1">
    <citation type="submission" date="2022-01" db="EMBL/GenBank/DDBJ databases">
        <title>Genome Sequence Resource for Two Populations of Ditylenchus destructor, the Migratory Endoparasitic Phytonematode.</title>
        <authorList>
            <person name="Zhang H."/>
            <person name="Lin R."/>
            <person name="Xie B."/>
        </authorList>
    </citation>
    <scope>NUCLEOTIDE SEQUENCE</scope>
    <source>
        <strain evidence="2">BazhouSP</strain>
    </source>
</reference>
<gene>
    <name evidence="2" type="ORF">DdX_10136</name>
</gene>
<accession>A0AAD4R5Y5</accession>
<keyword evidence="3" id="KW-1185">Reference proteome</keyword>
<dbReference type="AlphaFoldDB" id="A0AAD4R5Y5"/>
<dbReference type="Proteomes" id="UP001201812">
    <property type="component" value="Unassembled WGS sequence"/>
</dbReference>
<protein>
    <submittedName>
        <fullName evidence="2">Uncharacterized protein</fullName>
    </submittedName>
</protein>
<proteinExistence type="predicted"/>
<feature type="compositionally biased region" description="Polar residues" evidence="1">
    <location>
        <begin position="92"/>
        <end position="102"/>
    </location>
</feature>
<evidence type="ECO:0000256" key="1">
    <source>
        <dbReference type="SAM" id="MobiDB-lite"/>
    </source>
</evidence>
<evidence type="ECO:0000313" key="3">
    <source>
        <dbReference type="Proteomes" id="UP001201812"/>
    </source>
</evidence>
<organism evidence="2 3">
    <name type="scientific">Ditylenchus destructor</name>
    <dbReference type="NCBI Taxonomy" id="166010"/>
    <lineage>
        <taxon>Eukaryota</taxon>
        <taxon>Metazoa</taxon>
        <taxon>Ecdysozoa</taxon>
        <taxon>Nematoda</taxon>
        <taxon>Chromadorea</taxon>
        <taxon>Rhabditida</taxon>
        <taxon>Tylenchina</taxon>
        <taxon>Tylenchomorpha</taxon>
        <taxon>Sphaerularioidea</taxon>
        <taxon>Anguinidae</taxon>
        <taxon>Anguininae</taxon>
        <taxon>Ditylenchus</taxon>
    </lineage>
</organism>
<name>A0AAD4R5Y5_9BILA</name>
<evidence type="ECO:0000313" key="2">
    <source>
        <dbReference type="EMBL" id="KAI1711674.1"/>
    </source>
</evidence>
<feature type="region of interest" description="Disordered" evidence="1">
    <location>
        <begin position="92"/>
        <end position="118"/>
    </location>
</feature>
<dbReference type="EMBL" id="JAKKPZ010000021">
    <property type="protein sequence ID" value="KAI1711674.1"/>
    <property type="molecule type" value="Genomic_DNA"/>
</dbReference>
<comment type="caution">
    <text evidence="2">The sequence shown here is derived from an EMBL/GenBank/DDBJ whole genome shotgun (WGS) entry which is preliminary data.</text>
</comment>
<sequence length="388" mass="43389">MSSNPDEVAFVLVALVAVPERVEADGQGTEHIEVMEAAIRAGGMSHIGSYPGWGNGQAINNHGNGFANQNPGGGHRQASKIESNQQTAHINNIGNGFANRNQGSDHRPAPNINLPKPSAPKVVNHIKIRNQFFVRNDVYRPPVASMAVIRGWRVRPLVGFRVHFDLHAPYSHYRNPHYWMDQHDDRRTCEILTSRSNELKPTDLEKWKFACTVYDSVPGKCNIELLNNACFDPMAYTRAANCLEQNLPEIESQCLEEAQVCCKFKQRNGLCEMANVGQKCGEQAVKFHYKLPKKICEKCDLGANDGSVSEQNASRNPDFSPLLNSTEEIDNEGRLKDAIANHKDVNTALQEHFGRRRLNGNKNGSELASHSYETLVWFAVAVLLYFIR</sequence>